<reference evidence="6 7" key="1">
    <citation type="submission" date="2015-02" db="EMBL/GenBank/DDBJ databases">
        <authorList>
            <person name="Chooi Y.-H."/>
        </authorList>
    </citation>
    <scope>NUCLEOTIDE SEQUENCE [LARGE SCALE GENOMIC DNA]</scope>
    <source>
        <strain evidence="6">E3</strain>
    </source>
</reference>
<gene>
    <name evidence="6" type="ORF">PBRA_008059</name>
</gene>
<evidence type="ECO:0000256" key="3">
    <source>
        <dbReference type="ARBA" id="ARBA00023295"/>
    </source>
</evidence>
<dbReference type="PANTHER" id="PTHR10963:SF22">
    <property type="entry name" value="GLYCOSIDASE CRH2-RELATED"/>
    <property type="match status" value="1"/>
</dbReference>
<keyword evidence="7" id="KW-1185">Reference proteome</keyword>
<evidence type="ECO:0000313" key="7">
    <source>
        <dbReference type="Proteomes" id="UP000039324"/>
    </source>
</evidence>
<dbReference type="InterPro" id="IPR050546">
    <property type="entry name" value="Glycosyl_Hydrlase_16"/>
</dbReference>
<feature type="signal peptide" evidence="4">
    <location>
        <begin position="1"/>
        <end position="37"/>
    </location>
</feature>
<feature type="domain" description="GH16" evidence="5">
    <location>
        <begin position="66"/>
        <end position="272"/>
    </location>
</feature>
<organism evidence="6 7">
    <name type="scientific">Plasmodiophora brassicae</name>
    <name type="common">Clubroot disease agent</name>
    <dbReference type="NCBI Taxonomy" id="37360"/>
    <lineage>
        <taxon>Eukaryota</taxon>
        <taxon>Sar</taxon>
        <taxon>Rhizaria</taxon>
        <taxon>Endomyxa</taxon>
        <taxon>Phytomyxea</taxon>
        <taxon>Plasmodiophorida</taxon>
        <taxon>Plasmodiophoridae</taxon>
        <taxon>Plasmodiophora</taxon>
    </lineage>
</organism>
<protein>
    <recommendedName>
        <fullName evidence="5">GH16 domain-containing protein</fullName>
    </recommendedName>
</protein>
<dbReference type="InterPro" id="IPR013320">
    <property type="entry name" value="ConA-like_dom_sf"/>
</dbReference>
<dbReference type="GO" id="GO:0004553">
    <property type="term" value="F:hydrolase activity, hydrolyzing O-glycosyl compounds"/>
    <property type="evidence" value="ECO:0007669"/>
    <property type="project" value="InterPro"/>
</dbReference>
<evidence type="ECO:0000256" key="2">
    <source>
        <dbReference type="ARBA" id="ARBA00022801"/>
    </source>
</evidence>
<dbReference type="GO" id="GO:0016757">
    <property type="term" value="F:glycosyltransferase activity"/>
    <property type="evidence" value="ECO:0007669"/>
    <property type="project" value="TreeGrafter"/>
</dbReference>
<dbReference type="GO" id="GO:0005975">
    <property type="term" value="P:carbohydrate metabolic process"/>
    <property type="evidence" value="ECO:0007669"/>
    <property type="project" value="InterPro"/>
</dbReference>
<accession>A0A0G4IYB9</accession>
<dbReference type="AlphaFoldDB" id="A0A0G4IYB9"/>
<evidence type="ECO:0000256" key="1">
    <source>
        <dbReference type="ARBA" id="ARBA00022729"/>
    </source>
</evidence>
<evidence type="ECO:0000313" key="6">
    <source>
        <dbReference type="EMBL" id="CEP00325.1"/>
    </source>
</evidence>
<sequence>MLGTFVFRLGTRSPAKSSNMYRVCLAVLAVVSQGVLADIQPVYCGKPGSTEWSSCLFDGPTCNWATDFANWENEHVALAEYNKDPIPGPSTQFIVEGGMPHLNGAGELVMEVYPCNGPNSIGCGTIISTSRAILYGTFSATFVSTGVPSCVTSFISVSSLLDEIDLEITGKDQTNANANWWYRGSELLDANGHNVNGYTMRTVDDNSVNFHTYTIDWNATQISWAIDGVVQHTSYAADSRKGFPSTPSRISFGAWETALTSTWAGVASSGIYPKNATSRWKSMNISCAANNGPPAVISKRQPRPPITSATTAPMADVGGGAMSMPTATFLMAVTLTAWFTL</sequence>
<dbReference type="SUPFAM" id="SSF49899">
    <property type="entry name" value="Concanavalin A-like lectins/glucanases"/>
    <property type="match status" value="1"/>
</dbReference>
<keyword evidence="3" id="KW-0326">Glycosidase</keyword>
<dbReference type="InterPro" id="IPR000757">
    <property type="entry name" value="Beta-glucanase-like"/>
</dbReference>
<dbReference type="Gene3D" id="2.60.120.200">
    <property type="match status" value="1"/>
</dbReference>
<dbReference type="EMBL" id="CDSF01000100">
    <property type="protein sequence ID" value="CEP00325.1"/>
    <property type="molecule type" value="Genomic_DNA"/>
</dbReference>
<dbReference type="Proteomes" id="UP000039324">
    <property type="component" value="Unassembled WGS sequence"/>
</dbReference>
<feature type="chain" id="PRO_5005193616" description="GH16 domain-containing protein" evidence="4">
    <location>
        <begin position="38"/>
        <end position="341"/>
    </location>
</feature>
<dbReference type="OrthoDB" id="4781at2759"/>
<dbReference type="STRING" id="37360.A0A0G4IYB9"/>
<dbReference type="PROSITE" id="PS51762">
    <property type="entry name" value="GH16_2"/>
    <property type="match status" value="1"/>
</dbReference>
<keyword evidence="1 4" id="KW-0732">Signal</keyword>
<dbReference type="PANTHER" id="PTHR10963">
    <property type="entry name" value="GLYCOSYL HYDROLASE-RELATED"/>
    <property type="match status" value="1"/>
</dbReference>
<name>A0A0G4IYB9_PLABS</name>
<evidence type="ECO:0000259" key="5">
    <source>
        <dbReference type="PROSITE" id="PS51762"/>
    </source>
</evidence>
<evidence type="ECO:0000256" key="4">
    <source>
        <dbReference type="SAM" id="SignalP"/>
    </source>
</evidence>
<dbReference type="Pfam" id="PF00722">
    <property type="entry name" value="Glyco_hydro_16"/>
    <property type="match status" value="1"/>
</dbReference>
<proteinExistence type="predicted"/>
<keyword evidence="2" id="KW-0378">Hydrolase</keyword>